<evidence type="ECO:0000313" key="3">
    <source>
        <dbReference type="EMBL" id="MDN5215553.1"/>
    </source>
</evidence>
<keyword evidence="4" id="KW-1185">Reference proteome</keyword>
<dbReference type="SUPFAM" id="SSF56349">
    <property type="entry name" value="DNA breaking-rejoining enzymes"/>
    <property type="match status" value="1"/>
</dbReference>
<evidence type="ECO:0000313" key="4">
    <source>
        <dbReference type="Proteomes" id="UP001172083"/>
    </source>
</evidence>
<dbReference type="EMBL" id="JAUJEB010000007">
    <property type="protein sequence ID" value="MDN5215553.1"/>
    <property type="molecule type" value="Genomic_DNA"/>
</dbReference>
<dbReference type="InterPro" id="IPR013762">
    <property type="entry name" value="Integrase-like_cat_sf"/>
</dbReference>
<feature type="domain" description="Tyr recombinase" evidence="2">
    <location>
        <begin position="183"/>
        <end position="366"/>
    </location>
</feature>
<organism evidence="3 4">
    <name type="scientific">Agaribacillus aureus</name>
    <dbReference type="NCBI Taxonomy" id="3051825"/>
    <lineage>
        <taxon>Bacteria</taxon>
        <taxon>Pseudomonadati</taxon>
        <taxon>Bacteroidota</taxon>
        <taxon>Cytophagia</taxon>
        <taxon>Cytophagales</taxon>
        <taxon>Splendidivirgaceae</taxon>
        <taxon>Agaribacillus</taxon>
    </lineage>
</organism>
<name>A0ABT8LGZ0_9BACT</name>
<dbReference type="Gene3D" id="1.10.443.10">
    <property type="entry name" value="Intergrase catalytic core"/>
    <property type="match status" value="1"/>
</dbReference>
<proteinExistence type="predicted"/>
<accession>A0ABT8LGZ0</accession>
<reference evidence="3" key="1">
    <citation type="submission" date="2023-06" db="EMBL/GenBank/DDBJ databases">
        <title>Genomic of Agaribacillus aureum.</title>
        <authorList>
            <person name="Wang G."/>
        </authorList>
    </citation>
    <scope>NUCLEOTIDE SEQUENCE</scope>
    <source>
        <strain evidence="3">BMA12</strain>
    </source>
</reference>
<comment type="caution">
    <text evidence="3">The sequence shown here is derived from an EMBL/GenBank/DDBJ whole genome shotgun (WGS) entry which is preliminary data.</text>
</comment>
<dbReference type="InterPro" id="IPR002104">
    <property type="entry name" value="Integrase_catalytic"/>
</dbReference>
<evidence type="ECO:0000259" key="2">
    <source>
        <dbReference type="PROSITE" id="PS51898"/>
    </source>
</evidence>
<protein>
    <submittedName>
        <fullName evidence="3">Tyrosine-type recombinase/integrase</fullName>
    </submittedName>
</protein>
<dbReference type="Pfam" id="PF00589">
    <property type="entry name" value="Phage_integrase"/>
    <property type="match status" value="1"/>
</dbReference>
<dbReference type="Proteomes" id="UP001172083">
    <property type="component" value="Unassembled WGS sequence"/>
</dbReference>
<dbReference type="InterPro" id="IPR011010">
    <property type="entry name" value="DNA_brk_join_enz"/>
</dbReference>
<dbReference type="PROSITE" id="PS51898">
    <property type="entry name" value="TYR_RECOMBINASE"/>
    <property type="match status" value="1"/>
</dbReference>
<gene>
    <name evidence="3" type="ORF">QQ020_25980</name>
</gene>
<sequence>MVPTKGICDTINSMSNELKIFKKTNSPNWYIRGTIHGEEIYESTGIPHKGLKKPSKLTKDYRDKRLENLREAYVYGKSASATFLDAALNYLQAGGSPRFLGEIKDGKWTGLIGKIGTTRIRDIDQEYLNSMAIEMYGHCTPETQNRQFWTPFIAIWKHNTKGQNPLCPLVEWQRPKRKKSKFRSRKPVSYNEAITFINTLSYPAAKVMFFLFWTGCRPLEAFDLETSNLYPENEWIALDETKTDMPRGIPMHKCLSPLLSFLKQSEGDVFLNMNGKRYPSGRKLNKSGRIIEHSGGQIATPINCAKKKTGIRITPYVARHTVSSYLIWPGGVSEMIKDEILGHSSENEMSRHYTHLPRKPLIDAINQLPYPTGLRKDLTDPCKIRAAHFEIYGKTYSENLTGKDLGHVAEWLKALPC</sequence>
<dbReference type="RefSeq" id="WP_346760892.1">
    <property type="nucleotide sequence ID" value="NZ_JAUJEB010000007.1"/>
</dbReference>
<evidence type="ECO:0000256" key="1">
    <source>
        <dbReference type="ARBA" id="ARBA00023172"/>
    </source>
</evidence>
<keyword evidence="1" id="KW-0233">DNA recombination</keyword>